<dbReference type="SUPFAM" id="SSF52402">
    <property type="entry name" value="Adenine nucleotide alpha hydrolases-like"/>
    <property type="match status" value="2"/>
</dbReference>
<dbReference type="RefSeq" id="WP_072797023.1">
    <property type="nucleotide sequence ID" value="NZ_FRAQ01000001.1"/>
</dbReference>
<dbReference type="PRINTS" id="PR01438">
    <property type="entry name" value="UNVRSLSTRESS"/>
</dbReference>
<dbReference type="PANTHER" id="PTHR46268">
    <property type="entry name" value="STRESS RESPONSE PROTEIN NHAX"/>
    <property type="match status" value="1"/>
</dbReference>
<dbReference type="Proteomes" id="UP000184497">
    <property type="component" value="Unassembled WGS sequence"/>
</dbReference>
<name>A0A1M6SIL7_9GAMM</name>
<evidence type="ECO:0000259" key="3">
    <source>
        <dbReference type="Pfam" id="PF00582"/>
    </source>
</evidence>
<organism evidence="4 5">
    <name type="scientific">Marinobacter antarcticus</name>
    <dbReference type="NCBI Taxonomy" id="564117"/>
    <lineage>
        <taxon>Bacteria</taxon>
        <taxon>Pseudomonadati</taxon>
        <taxon>Pseudomonadota</taxon>
        <taxon>Gammaproteobacteria</taxon>
        <taxon>Pseudomonadales</taxon>
        <taxon>Marinobacteraceae</taxon>
        <taxon>Marinobacter</taxon>
    </lineage>
</organism>
<evidence type="ECO:0000256" key="1">
    <source>
        <dbReference type="ARBA" id="ARBA00008791"/>
    </source>
</evidence>
<comment type="similarity">
    <text evidence="1">Belongs to the universal stress protein A family.</text>
</comment>
<dbReference type="InterPro" id="IPR006015">
    <property type="entry name" value="Universal_stress_UspA"/>
</dbReference>
<sequence length="341" mass="36918">MSESELPTEAPQSGRQFAEQPILRQVLACVDSPPLALDAAPFTEAVLAHAAAVAEAVGARMTVMHVLESPTAQEPMDPVEWALRHRDATAYLHDHMSRFSDLHADEVIVAGPPAERINAWAHDNAADLIVLGRGGESDGAFVRLGDTARRVAQVANASVLLVPSMQVGDKPIRYRKVLIPLDGSSRSECVLPLGLEIAAAHGAETVLVHAAPKADLIESDLLDAEAVALRDQLYRRNELAARRYLDWIRSRLPATPTTRIRLLPSGDARRALALTAAEEHADLMVLSSAGKSGHADMTLGSVADYLINRMNIPVLLVRQNRRNPPTPDHAMDTRLPSQGMM</sequence>
<dbReference type="PANTHER" id="PTHR46268:SF6">
    <property type="entry name" value="UNIVERSAL STRESS PROTEIN UP12"/>
    <property type="match status" value="1"/>
</dbReference>
<dbReference type="STRING" id="564117.SAMN05216369_2066"/>
<feature type="region of interest" description="Disordered" evidence="2">
    <location>
        <begin position="320"/>
        <end position="341"/>
    </location>
</feature>
<evidence type="ECO:0000256" key="2">
    <source>
        <dbReference type="SAM" id="MobiDB-lite"/>
    </source>
</evidence>
<dbReference type="AlphaFoldDB" id="A0A1M6SIL7"/>
<dbReference type="InterPro" id="IPR006016">
    <property type="entry name" value="UspA"/>
</dbReference>
<dbReference type="EMBL" id="FRAQ01000001">
    <property type="protein sequence ID" value="SHK44428.1"/>
    <property type="molecule type" value="Genomic_DNA"/>
</dbReference>
<evidence type="ECO:0000313" key="4">
    <source>
        <dbReference type="EMBL" id="SHK44428.1"/>
    </source>
</evidence>
<dbReference type="InterPro" id="IPR014729">
    <property type="entry name" value="Rossmann-like_a/b/a_fold"/>
</dbReference>
<feature type="domain" description="UspA" evidence="3">
    <location>
        <begin position="36"/>
        <end position="163"/>
    </location>
</feature>
<accession>A0A1M6SIL7</accession>
<evidence type="ECO:0000313" key="5">
    <source>
        <dbReference type="Proteomes" id="UP000184497"/>
    </source>
</evidence>
<reference evidence="5" key="1">
    <citation type="submission" date="2016-11" db="EMBL/GenBank/DDBJ databases">
        <authorList>
            <person name="Varghese N."/>
            <person name="Submissions S."/>
        </authorList>
    </citation>
    <scope>NUCLEOTIDE SEQUENCE [LARGE SCALE GENOMIC DNA]</scope>
    <source>
        <strain evidence="5">CGMCC 1.10835</strain>
    </source>
</reference>
<keyword evidence="5" id="KW-1185">Reference proteome</keyword>
<protein>
    <submittedName>
        <fullName evidence="4">Nucleotide-binding universal stress protein, UspA family</fullName>
    </submittedName>
</protein>
<proteinExistence type="inferred from homology"/>
<dbReference type="CDD" id="cd00293">
    <property type="entry name" value="USP-like"/>
    <property type="match status" value="2"/>
</dbReference>
<dbReference type="Gene3D" id="3.40.50.620">
    <property type="entry name" value="HUPs"/>
    <property type="match status" value="2"/>
</dbReference>
<gene>
    <name evidence="4" type="ORF">SAMN05216369_2066</name>
</gene>
<dbReference type="Pfam" id="PF00582">
    <property type="entry name" value="Usp"/>
    <property type="match status" value="2"/>
</dbReference>
<feature type="domain" description="UspA" evidence="3">
    <location>
        <begin position="174"/>
        <end position="318"/>
    </location>
</feature>